<evidence type="ECO:0000256" key="6">
    <source>
        <dbReference type="ARBA" id="ARBA00047615"/>
    </source>
</evidence>
<keyword evidence="3 8" id="KW-0547">Nucleotide-binding</keyword>
<evidence type="ECO:0000256" key="4">
    <source>
        <dbReference type="ARBA" id="ARBA00022777"/>
    </source>
</evidence>
<dbReference type="Pfam" id="PF02224">
    <property type="entry name" value="Cytidylate_kin"/>
    <property type="match status" value="1"/>
</dbReference>
<keyword evidence="5 8" id="KW-0067">ATP-binding</keyword>
<comment type="catalytic activity">
    <reaction evidence="7 8">
        <text>CMP + ATP = CDP + ADP</text>
        <dbReference type="Rhea" id="RHEA:11600"/>
        <dbReference type="ChEBI" id="CHEBI:30616"/>
        <dbReference type="ChEBI" id="CHEBI:58069"/>
        <dbReference type="ChEBI" id="CHEBI:60377"/>
        <dbReference type="ChEBI" id="CHEBI:456216"/>
        <dbReference type="EC" id="2.7.4.25"/>
    </reaction>
</comment>
<evidence type="ECO:0000256" key="5">
    <source>
        <dbReference type="ARBA" id="ARBA00022840"/>
    </source>
</evidence>
<feature type="domain" description="Cytidylate kinase" evidence="9">
    <location>
        <begin position="7"/>
        <end position="215"/>
    </location>
</feature>
<dbReference type="Proteomes" id="UP000501090">
    <property type="component" value="Chromosome"/>
</dbReference>
<keyword evidence="8" id="KW-0963">Cytoplasm</keyword>
<evidence type="ECO:0000313" key="10">
    <source>
        <dbReference type="EMBL" id="QKM61016.1"/>
    </source>
</evidence>
<dbReference type="GO" id="GO:0005524">
    <property type="term" value="F:ATP binding"/>
    <property type="evidence" value="ECO:0007669"/>
    <property type="project" value="UniProtKB-UniRule"/>
</dbReference>
<dbReference type="EC" id="2.7.4.25" evidence="8"/>
<dbReference type="AlphaFoldDB" id="A0A6M9PSW1"/>
<keyword evidence="4 8" id="KW-0418">Kinase</keyword>
<dbReference type="GO" id="GO:0036431">
    <property type="term" value="F:dCMP kinase activity"/>
    <property type="evidence" value="ECO:0007669"/>
    <property type="project" value="InterPro"/>
</dbReference>
<evidence type="ECO:0000313" key="11">
    <source>
        <dbReference type="Proteomes" id="UP000501090"/>
    </source>
</evidence>
<dbReference type="GO" id="GO:0005737">
    <property type="term" value="C:cytoplasm"/>
    <property type="evidence" value="ECO:0007669"/>
    <property type="project" value="UniProtKB-SubCell"/>
</dbReference>
<dbReference type="RefSeq" id="WP_173960780.1">
    <property type="nucleotide sequence ID" value="NZ_CBCSCC010000004.1"/>
</dbReference>
<comment type="catalytic activity">
    <reaction evidence="6 8">
        <text>dCMP + ATP = dCDP + ADP</text>
        <dbReference type="Rhea" id="RHEA:25094"/>
        <dbReference type="ChEBI" id="CHEBI:30616"/>
        <dbReference type="ChEBI" id="CHEBI:57566"/>
        <dbReference type="ChEBI" id="CHEBI:58593"/>
        <dbReference type="ChEBI" id="CHEBI:456216"/>
        <dbReference type="EC" id="2.7.4.25"/>
    </reaction>
</comment>
<organism evidence="10 11">
    <name type="scientific">Polynucleobacter arcticus</name>
    <dbReference type="NCBI Taxonomy" id="1743165"/>
    <lineage>
        <taxon>Bacteria</taxon>
        <taxon>Pseudomonadati</taxon>
        <taxon>Pseudomonadota</taxon>
        <taxon>Betaproteobacteria</taxon>
        <taxon>Burkholderiales</taxon>
        <taxon>Burkholderiaceae</taxon>
        <taxon>Polynucleobacter</taxon>
    </lineage>
</organism>
<evidence type="ECO:0000256" key="3">
    <source>
        <dbReference type="ARBA" id="ARBA00022741"/>
    </source>
</evidence>
<dbReference type="CDD" id="cd02020">
    <property type="entry name" value="CMPK"/>
    <property type="match status" value="1"/>
</dbReference>
<accession>A0A6M9PSW1</accession>
<dbReference type="InterPro" id="IPR003136">
    <property type="entry name" value="Cytidylate_kin"/>
</dbReference>
<dbReference type="InterPro" id="IPR027417">
    <property type="entry name" value="P-loop_NTPase"/>
</dbReference>
<dbReference type="HAMAP" id="MF_00238">
    <property type="entry name" value="Cytidyl_kinase_type1"/>
    <property type="match status" value="1"/>
</dbReference>
<evidence type="ECO:0000256" key="7">
    <source>
        <dbReference type="ARBA" id="ARBA00048478"/>
    </source>
</evidence>
<comment type="subcellular location">
    <subcellularLocation>
        <location evidence="8">Cytoplasm</location>
    </subcellularLocation>
</comment>
<dbReference type="InterPro" id="IPR011994">
    <property type="entry name" value="Cytidylate_kinase_dom"/>
</dbReference>
<evidence type="ECO:0000256" key="1">
    <source>
        <dbReference type="ARBA" id="ARBA00009427"/>
    </source>
</evidence>
<gene>
    <name evidence="8" type="primary">cmk</name>
    <name evidence="10" type="ORF">DN92_08245</name>
</gene>
<sequence length="225" mass="23945">MNLPPVIAIDGPTASGKGTVASLVAEKLGFHYLDSGALYRLVALGSQKAAIDPKNGLELGILAKNLVISFKNGQILLNSENVTEAIRAESIGLRASAIAVHPEVRQALVGVQHGFRVFPGLVADGRDMASVIFPDAALKVFLTATAKARAERRYKQLIAKGIPAKLEYLLQDLQERDARDSSRGTAPLLLADGAKLLDTSELSVDQAVKTVLDWYQSKVASFLGG</sequence>
<comment type="similarity">
    <text evidence="1 8">Belongs to the cytidylate kinase family. Type 1 subfamily.</text>
</comment>
<dbReference type="EMBL" id="CP028940">
    <property type="protein sequence ID" value="QKM61016.1"/>
    <property type="molecule type" value="Genomic_DNA"/>
</dbReference>
<evidence type="ECO:0000256" key="2">
    <source>
        <dbReference type="ARBA" id="ARBA00022679"/>
    </source>
</evidence>
<name>A0A6M9PSW1_9BURK</name>
<dbReference type="NCBIfam" id="TIGR00017">
    <property type="entry name" value="cmk"/>
    <property type="match status" value="1"/>
</dbReference>
<protein>
    <recommendedName>
        <fullName evidence="8">Cytidylate kinase</fullName>
        <shortName evidence="8">CK</shortName>
        <ecNumber evidence="8">2.7.4.25</ecNumber>
    </recommendedName>
    <alternativeName>
        <fullName evidence="8">Cytidine monophosphate kinase</fullName>
        <shortName evidence="8">CMP kinase</shortName>
    </alternativeName>
</protein>
<keyword evidence="11" id="KW-1185">Reference proteome</keyword>
<proteinExistence type="inferred from homology"/>
<dbReference type="Gene3D" id="3.40.50.300">
    <property type="entry name" value="P-loop containing nucleotide triphosphate hydrolases"/>
    <property type="match status" value="1"/>
</dbReference>
<dbReference type="GO" id="GO:0006220">
    <property type="term" value="P:pyrimidine nucleotide metabolic process"/>
    <property type="evidence" value="ECO:0007669"/>
    <property type="project" value="UniProtKB-UniRule"/>
</dbReference>
<keyword evidence="2 8" id="KW-0808">Transferase</keyword>
<feature type="binding site" evidence="8">
    <location>
        <begin position="11"/>
        <end position="19"/>
    </location>
    <ligand>
        <name>ATP</name>
        <dbReference type="ChEBI" id="CHEBI:30616"/>
    </ligand>
</feature>
<evidence type="ECO:0000256" key="8">
    <source>
        <dbReference type="HAMAP-Rule" id="MF_00238"/>
    </source>
</evidence>
<evidence type="ECO:0000259" key="9">
    <source>
        <dbReference type="Pfam" id="PF02224"/>
    </source>
</evidence>
<reference evidence="10 11" key="1">
    <citation type="submission" date="2018-04" db="EMBL/GenBank/DDBJ databases">
        <title>Polynucleobacter sp. UK-Long2-W17 genome.</title>
        <authorList>
            <person name="Hahn M.W."/>
        </authorList>
    </citation>
    <scope>NUCLEOTIDE SEQUENCE [LARGE SCALE GENOMIC DNA]</scope>
    <source>
        <strain evidence="10 11">UK-Long2-W17</strain>
    </source>
</reference>
<dbReference type="KEGG" id="pard:DN92_08245"/>
<dbReference type="SUPFAM" id="SSF52540">
    <property type="entry name" value="P-loop containing nucleoside triphosphate hydrolases"/>
    <property type="match status" value="1"/>
</dbReference>